<keyword evidence="3" id="KW-1185">Reference proteome</keyword>
<feature type="domain" description="DUF6589" evidence="1">
    <location>
        <begin position="6"/>
        <end position="81"/>
    </location>
</feature>
<protein>
    <recommendedName>
        <fullName evidence="1">DUF6589 domain-containing protein</fullName>
    </recommendedName>
</protein>
<evidence type="ECO:0000313" key="3">
    <source>
        <dbReference type="Proteomes" id="UP001215280"/>
    </source>
</evidence>
<sequence>MQAAKEQAWFYNRWGIRGRNIVSDLYLEQNNFWVKRVNIAKGSGVTIKYIIEKGPAAVEAFHKVSHKFAGTFGFADHARRHKEVDVGQDLHMLTEIMMDAQLHVLTANHPIYAPLKVNKVNKKGIVAPGLRVRAIIDSFDVGAQILNGGKFREFIRSTTWDPAAGYPVEDPETTLDPDDLLVNGLVFDRIDENPLAWDGFNDVDDGDTHAQRFPGLGALGGGLEHPDLVQ</sequence>
<dbReference type="AlphaFoldDB" id="A0AAD7KAL8"/>
<accession>A0AAD7KAL8</accession>
<dbReference type="EMBL" id="JARJLG010000005">
    <property type="protein sequence ID" value="KAJ7780673.1"/>
    <property type="molecule type" value="Genomic_DNA"/>
</dbReference>
<dbReference type="Proteomes" id="UP001215280">
    <property type="component" value="Unassembled WGS sequence"/>
</dbReference>
<reference evidence="2" key="1">
    <citation type="submission" date="2023-03" db="EMBL/GenBank/DDBJ databases">
        <title>Massive genome expansion in bonnet fungi (Mycena s.s.) driven by repeated elements and novel gene families across ecological guilds.</title>
        <authorList>
            <consortium name="Lawrence Berkeley National Laboratory"/>
            <person name="Harder C.B."/>
            <person name="Miyauchi S."/>
            <person name="Viragh M."/>
            <person name="Kuo A."/>
            <person name="Thoen E."/>
            <person name="Andreopoulos B."/>
            <person name="Lu D."/>
            <person name="Skrede I."/>
            <person name="Drula E."/>
            <person name="Henrissat B."/>
            <person name="Morin E."/>
            <person name="Kohler A."/>
            <person name="Barry K."/>
            <person name="LaButti K."/>
            <person name="Morin E."/>
            <person name="Salamov A."/>
            <person name="Lipzen A."/>
            <person name="Mereny Z."/>
            <person name="Hegedus B."/>
            <person name="Baldrian P."/>
            <person name="Stursova M."/>
            <person name="Weitz H."/>
            <person name="Taylor A."/>
            <person name="Grigoriev I.V."/>
            <person name="Nagy L.G."/>
            <person name="Martin F."/>
            <person name="Kauserud H."/>
        </authorList>
    </citation>
    <scope>NUCLEOTIDE SEQUENCE</scope>
    <source>
        <strain evidence="2">CBHHK188m</strain>
    </source>
</reference>
<gene>
    <name evidence="2" type="ORF">DFH07DRAFT_765191</name>
</gene>
<dbReference type="Pfam" id="PF20231">
    <property type="entry name" value="DUF6589"/>
    <property type="match status" value="1"/>
</dbReference>
<proteinExistence type="predicted"/>
<evidence type="ECO:0000259" key="1">
    <source>
        <dbReference type="Pfam" id="PF20231"/>
    </source>
</evidence>
<organism evidence="2 3">
    <name type="scientific">Mycena maculata</name>
    <dbReference type="NCBI Taxonomy" id="230809"/>
    <lineage>
        <taxon>Eukaryota</taxon>
        <taxon>Fungi</taxon>
        <taxon>Dikarya</taxon>
        <taxon>Basidiomycota</taxon>
        <taxon>Agaricomycotina</taxon>
        <taxon>Agaricomycetes</taxon>
        <taxon>Agaricomycetidae</taxon>
        <taxon>Agaricales</taxon>
        <taxon>Marasmiineae</taxon>
        <taxon>Mycenaceae</taxon>
        <taxon>Mycena</taxon>
    </lineage>
</organism>
<name>A0AAD7KAL8_9AGAR</name>
<dbReference type="InterPro" id="IPR046496">
    <property type="entry name" value="DUF6589"/>
</dbReference>
<evidence type="ECO:0000313" key="2">
    <source>
        <dbReference type="EMBL" id="KAJ7780673.1"/>
    </source>
</evidence>
<comment type="caution">
    <text evidence="2">The sequence shown here is derived from an EMBL/GenBank/DDBJ whole genome shotgun (WGS) entry which is preliminary data.</text>
</comment>